<feature type="region of interest" description="Disordered" evidence="3">
    <location>
        <begin position="231"/>
        <end position="251"/>
    </location>
</feature>
<dbReference type="InterPro" id="IPR041916">
    <property type="entry name" value="Anti_sigma_zinc_sf"/>
</dbReference>
<name>A0ABR8Z0F9_9MICO</name>
<sequence>MRHVEDDTLTLVALGEVEPDAAAAEHLATCEQCREELAALTAVVSAGRAAEPLVAPAPHVWDRIAQEIASTTSDPAPPSAATAPATATATARRGPGGSTRPAGRRERPRGRLARAAWLAAGVAAGIAGTLVVTNLPGTQEEEPAPVAQAQLDPLPGWQETGSARIEEADGRLLLRVEVSGEESDGFREVWLLDEDVQQLVSVGLLAGNEGVFDLPEGLDLDELVLVDVSREPFDGDPAHSGDSIVRGRLTT</sequence>
<gene>
    <name evidence="5" type="ORF">H9624_05595</name>
</gene>
<dbReference type="Proteomes" id="UP000661894">
    <property type="component" value="Unassembled WGS sequence"/>
</dbReference>
<comment type="caution">
    <text evidence="5">The sequence shown here is derived from an EMBL/GenBank/DDBJ whole genome shotgun (WGS) entry which is preliminary data.</text>
</comment>
<feature type="domain" description="Anti-sigma K factor RskA C-terminal" evidence="4">
    <location>
        <begin position="117"/>
        <end position="242"/>
    </location>
</feature>
<evidence type="ECO:0000259" key="4">
    <source>
        <dbReference type="Pfam" id="PF10099"/>
    </source>
</evidence>
<keyword evidence="6" id="KW-1185">Reference proteome</keyword>
<dbReference type="RefSeq" id="WP_286010679.1">
    <property type="nucleotide sequence ID" value="NZ_JACSPO010000001.1"/>
</dbReference>
<dbReference type="EMBL" id="JACSPO010000001">
    <property type="protein sequence ID" value="MBD8061795.1"/>
    <property type="molecule type" value="Genomic_DNA"/>
</dbReference>
<protein>
    <submittedName>
        <fullName evidence="5">Anti-sigma factor</fullName>
    </submittedName>
</protein>
<proteinExistence type="predicted"/>
<dbReference type="Gene3D" id="1.10.10.1320">
    <property type="entry name" value="Anti-sigma factor, zinc-finger domain"/>
    <property type="match status" value="1"/>
</dbReference>
<feature type="compositionally biased region" description="Low complexity" evidence="3">
    <location>
        <begin position="70"/>
        <end position="101"/>
    </location>
</feature>
<accession>A0ABR8Z0F9</accession>
<feature type="region of interest" description="Disordered" evidence="3">
    <location>
        <begin position="70"/>
        <end position="110"/>
    </location>
</feature>
<evidence type="ECO:0000256" key="2">
    <source>
        <dbReference type="ARBA" id="ARBA00023163"/>
    </source>
</evidence>
<evidence type="ECO:0000313" key="5">
    <source>
        <dbReference type="EMBL" id="MBD8061795.1"/>
    </source>
</evidence>
<organism evidence="5 6">
    <name type="scientific">Oceanitalea stevensii</name>
    <dbReference type="NCBI Taxonomy" id="2763072"/>
    <lineage>
        <taxon>Bacteria</taxon>
        <taxon>Bacillati</taxon>
        <taxon>Actinomycetota</taxon>
        <taxon>Actinomycetes</taxon>
        <taxon>Micrococcales</taxon>
        <taxon>Bogoriellaceae</taxon>
        <taxon>Georgenia</taxon>
    </lineage>
</organism>
<dbReference type="InterPro" id="IPR018764">
    <property type="entry name" value="RskA_C"/>
</dbReference>
<evidence type="ECO:0000256" key="3">
    <source>
        <dbReference type="SAM" id="MobiDB-lite"/>
    </source>
</evidence>
<keyword evidence="2" id="KW-0804">Transcription</keyword>
<evidence type="ECO:0000313" key="6">
    <source>
        <dbReference type="Proteomes" id="UP000661894"/>
    </source>
</evidence>
<keyword evidence="1" id="KW-0805">Transcription regulation</keyword>
<evidence type="ECO:0000256" key="1">
    <source>
        <dbReference type="ARBA" id="ARBA00023015"/>
    </source>
</evidence>
<reference evidence="5 6" key="1">
    <citation type="submission" date="2020-08" db="EMBL/GenBank/DDBJ databases">
        <title>A Genomic Blueprint of the Chicken Gut Microbiome.</title>
        <authorList>
            <person name="Gilroy R."/>
            <person name="Ravi A."/>
            <person name="Getino M."/>
            <person name="Pursley I."/>
            <person name="Horton D.L."/>
            <person name="Alikhan N.-F."/>
            <person name="Baker D."/>
            <person name="Gharbi K."/>
            <person name="Hall N."/>
            <person name="Watson M."/>
            <person name="Adriaenssens E.M."/>
            <person name="Foster-Nyarko E."/>
            <person name="Jarju S."/>
            <person name="Secka A."/>
            <person name="Antonio M."/>
            <person name="Oren A."/>
            <person name="Chaudhuri R."/>
            <person name="La Ragione R.M."/>
            <person name="Hildebrand F."/>
            <person name="Pallen M.J."/>
        </authorList>
    </citation>
    <scope>NUCLEOTIDE SEQUENCE [LARGE SCALE GENOMIC DNA]</scope>
    <source>
        <strain evidence="5 6">Sa1BUA1</strain>
    </source>
</reference>
<dbReference type="Pfam" id="PF10099">
    <property type="entry name" value="RskA_C"/>
    <property type="match status" value="1"/>
</dbReference>